<dbReference type="EMBL" id="JAECSB010000040">
    <property type="protein sequence ID" value="MBH5143629.1"/>
    <property type="molecule type" value="Genomic_DNA"/>
</dbReference>
<proteinExistence type="predicted"/>
<protein>
    <submittedName>
        <fullName evidence="1">Uncharacterized protein</fullName>
    </submittedName>
</protein>
<keyword evidence="2" id="KW-1185">Reference proteome</keyword>
<evidence type="ECO:0000313" key="2">
    <source>
        <dbReference type="Proteomes" id="UP000627573"/>
    </source>
</evidence>
<gene>
    <name evidence="1" type="ORF">I3517_13520</name>
</gene>
<dbReference type="RefSeq" id="WP_197941114.1">
    <property type="nucleotide sequence ID" value="NZ_JAECSB010000040.1"/>
</dbReference>
<name>A0A8I0ZQ06_RHOER</name>
<reference evidence="1 2" key="1">
    <citation type="submission" date="2020-12" db="EMBL/GenBank/DDBJ databases">
        <title>Draft genome sequence of furan degrading bacterial strain FUR100.</title>
        <authorList>
            <person name="Woiski C."/>
        </authorList>
    </citation>
    <scope>NUCLEOTIDE SEQUENCE [LARGE SCALE GENOMIC DNA]</scope>
    <source>
        <strain evidence="1 2">FUR100</strain>
    </source>
</reference>
<evidence type="ECO:0000313" key="1">
    <source>
        <dbReference type="EMBL" id="MBH5143629.1"/>
    </source>
</evidence>
<comment type="caution">
    <text evidence="1">The sequence shown here is derived from an EMBL/GenBank/DDBJ whole genome shotgun (WGS) entry which is preliminary data.</text>
</comment>
<dbReference type="Proteomes" id="UP000627573">
    <property type="component" value="Unassembled WGS sequence"/>
</dbReference>
<organism evidence="1 2">
    <name type="scientific">Rhodococcus erythropolis</name>
    <name type="common">Arthrobacter picolinophilus</name>
    <dbReference type="NCBI Taxonomy" id="1833"/>
    <lineage>
        <taxon>Bacteria</taxon>
        <taxon>Bacillati</taxon>
        <taxon>Actinomycetota</taxon>
        <taxon>Actinomycetes</taxon>
        <taxon>Mycobacteriales</taxon>
        <taxon>Nocardiaceae</taxon>
        <taxon>Rhodococcus</taxon>
        <taxon>Rhodococcus erythropolis group</taxon>
    </lineage>
</organism>
<sequence length="46" mass="4708">MSGNLAAAGLAHAKRLPHGRFRGHHANADNVLADASALLTELCDGS</sequence>
<accession>A0A8I0ZQ06</accession>
<dbReference type="AlphaFoldDB" id="A0A8I0ZQ06"/>